<comment type="caution">
    <text evidence="2">The sequence shown here is derived from an EMBL/GenBank/DDBJ whole genome shotgun (WGS) entry which is preliminary data.</text>
</comment>
<feature type="compositionally biased region" description="Polar residues" evidence="1">
    <location>
        <begin position="26"/>
        <end position="35"/>
    </location>
</feature>
<evidence type="ECO:0000313" key="3">
    <source>
        <dbReference type="Proteomes" id="UP000245119"/>
    </source>
</evidence>
<organism evidence="2 3">
    <name type="scientific">Pomacea canaliculata</name>
    <name type="common">Golden apple snail</name>
    <dbReference type="NCBI Taxonomy" id="400727"/>
    <lineage>
        <taxon>Eukaryota</taxon>
        <taxon>Metazoa</taxon>
        <taxon>Spiralia</taxon>
        <taxon>Lophotrochozoa</taxon>
        <taxon>Mollusca</taxon>
        <taxon>Gastropoda</taxon>
        <taxon>Caenogastropoda</taxon>
        <taxon>Architaenioglossa</taxon>
        <taxon>Ampullarioidea</taxon>
        <taxon>Ampullariidae</taxon>
        <taxon>Pomacea</taxon>
    </lineage>
</organism>
<accession>A0A2T7P7T9</accession>
<gene>
    <name evidence="2" type="ORF">C0Q70_08732</name>
</gene>
<evidence type="ECO:0000313" key="2">
    <source>
        <dbReference type="EMBL" id="PVD29481.1"/>
    </source>
</evidence>
<evidence type="ECO:0000256" key="1">
    <source>
        <dbReference type="SAM" id="MobiDB-lite"/>
    </source>
</evidence>
<dbReference type="OrthoDB" id="6105938at2759"/>
<protein>
    <submittedName>
        <fullName evidence="2">Uncharacterized protein</fullName>
    </submittedName>
</protein>
<name>A0A2T7P7T9_POMCA</name>
<dbReference type="EMBL" id="PZQS01000005">
    <property type="protein sequence ID" value="PVD29481.1"/>
    <property type="molecule type" value="Genomic_DNA"/>
</dbReference>
<sequence>MEPEARVGTARTGLRNHPYRSHRRTNTSGTPAQGQNTRRRRHAASSASNTHINPVLDPGSCIDLTANDTIDGDIIDLTTSPSISAIDSPVVVISPVDVDNADVYSRRSPYVRRRQQNYQNEDIIDLDSELLMQGADDILPHVTRNNSTIDLDSASDDDLPNPPFEIQDARYSRVDDICIPQCVATSSAIVASGEPSELGTAAPTVARSLLCVRYTLCFFEKWTP</sequence>
<keyword evidence="3" id="KW-1185">Reference proteome</keyword>
<dbReference type="AlphaFoldDB" id="A0A2T7P7T9"/>
<reference evidence="2 3" key="1">
    <citation type="submission" date="2018-04" db="EMBL/GenBank/DDBJ databases">
        <title>The genome of golden apple snail Pomacea canaliculata provides insight into stress tolerance and invasive adaptation.</title>
        <authorList>
            <person name="Liu C."/>
            <person name="Liu B."/>
            <person name="Ren Y."/>
            <person name="Zhang Y."/>
            <person name="Wang H."/>
            <person name="Li S."/>
            <person name="Jiang F."/>
            <person name="Yin L."/>
            <person name="Zhang G."/>
            <person name="Qian W."/>
            <person name="Fan W."/>
        </authorList>
    </citation>
    <scope>NUCLEOTIDE SEQUENCE [LARGE SCALE GENOMIC DNA]</scope>
    <source>
        <strain evidence="2">SZHN2017</strain>
        <tissue evidence="2">Muscle</tissue>
    </source>
</reference>
<dbReference type="Proteomes" id="UP000245119">
    <property type="component" value="Linkage Group LG5"/>
</dbReference>
<feature type="region of interest" description="Disordered" evidence="1">
    <location>
        <begin position="1"/>
        <end position="54"/>
    </location>
</feature>
<proteinExistence type="predicted"/>